<dbReference type="GO" id="GO:0006796">
    <property type="term" value="P:phosphate-containing compound metabolic process"/>
    <property type="evidence" value="ECO:0007669"/>
    <property type="project" value="InterPro"/>
</dbReference>
<gene>
    <name evidence="6" type="ORF">D2V07_12620</name>
</gene>
<dbReference type="EMBL" id="QXFL01000005">
    <property type="protein sequence ID" value="RIV85121.1"/>
    <property type="molecule type" value="Genomic_DNA"/>
</dbReference>
<evidence type="ECO:0000313" key="6">
    <source>
        <dbReference type="EMBL" id="RIV85121.1"/>
    </source>
</evidence>
<dbReference type="GO" id="GO:0005737">
    <property type="term" value="C:cytoplasm"/>
    <property type="evidence" value="ECO:0007669"/>
    <property type="project" value="InterPro"/>
</dbReference>
<protein>
    <recommendedName>
        <fullName evidence="2">inorganic diphosphatase</fullName>
        <ecNumber evidence="2">3.6.1.1</ecNumber>
    </recommendedName>
</protein>
<proteinExistence type="predicted"/>
<dbReference type="Proteomes" id="UP000286576">
    <property type="component" value="Unassembled WGS sequence"/>
</dbReference>
<evidence type="ECO:0000256" key="5">
    <source>
        <dbReference type="ARBA" id="ARBA00022842"/>
    </source>
</evidence>
<organism evidence="6 7">
    <name type="scientific">Aurantiacibacter zhengii</name>
    <dbReference type="NCBI Taxonomy" id="2307003"/>
    <lineage>
        <taxon>Bacteria</taxon>
        <taxon>Pseudomonadati</taxon>
        <taxon>Pseudomonadota</taxon>
        <taxon>Alphaproteobacteria</taxon>
        <taxon>Sphingomonadales</taxon>
        <taxon>Erythrobacteraceae</taxon>
        <taxon>Aurantiacibacter</taxon>
    </lineage>
</organism>
<keyword evidence="3" id="KW-0479">Metal-binding</keyword>
<dbReference type="GO" id="GO:0000287">
    <property type="term" value="F:magnesium ion binding"/>
    <property type="evidence" value="ECO:0007669"/>
    <property type="project" value="InterPro"/>
</dbReference>
<evidence type="ECO:0000256" key="1">
    <source>
        <dbReference type="ARBA" id="ARBA00001946"/>
    </source>
</evidence>
<dbReference type="SUPFAM" id="SSF50324">
    <property type="entry name" value="Inorganic pyrophosphatase"/>
    <property type="match status" value="1"/>
</dbReference>
<dbReference type="EC" id="3.6.1.1" evidence="2"/>
<dbReference type="InterPro" id="IPR036649">
    <property type="entry name" value="Pyrophosphatase_sf"/>
</dbReference>
<evidence type="ECO:0000256" key="4">
    <source>
        <dbReference type="ARBA" id="ARBA00022801"/>
    </source>
</evidence>
<dbReference type="AlphaFoldDB" id="A0A418NQV4"/>
<evidence type="ECO:0000256" key="3">
    <source>
        <dbReference type="ARBA" id="ARBA00022723"/>
    </source>
</evidence>
<comment type="caution">
    <text evidence="6">The sequence shown here is derived from an EMBL/GenBank/DDBJ whole genome shotgun (WGS) entry which is preliminary data.</text>
</comment>
<dbReference type="InterPro" id="IPR008162">
    <property type="entry name" value="Pyrophosphatase"/>
</dbReference>
<accession>A0A418NQV4</accession>
<keyword evidence="7" id="KW-1185">Reference proteome</keyword>
<evidence type="ECO:0000313" key="7">
    <source>
        <dbReference type="Proteomes" id="UP000286576"/>
    </source>
</evidence>
<sequence length="229" mass="25315">MRRHAQRAGAGCRRRIAQFAGGRDKLAQFRQPHLVRRSCHAARLGRLLIDADHLARIPARDKDGLLHAFIECPKGNGHKIDLDKELGLFRWALELPEGVTFPANFGFIPATMADDGDALDVLVLSGGALPSGTLVAVRPVAVLRMEQEENGEMVRNDRLVGVPPLSQSFGKVEKLADLRETMLWELGTFFRTYNRMIGRTINILDPGDEKDAQDLAEKAIAMKKNANTG</sequence>
<dbReference type="Pfam" id="PF00719">
    <property type="entry name" value="Pyrophosphatase"/>
    <property type="match status" value="1"/>
</dbReference>
<dbReference type="Gene3D" id="3.90.80.10">
    <property type="entry name" value="Inorganic pyrophosphatase"/>
    <property type="match status" value="1"/>
</dbReference>
<keyword evidence="5" id="KW-0460">Magnesium</keyword>
<dbReference type="GO" id="GO:0004427">
    <property type="term" value="F:inorganic diphosphate phosphatase activity"/>
    <property type="evidence" value="ECO:0007669"/>
    <property type="project" value="UniProtKB-EC"/>
</dbReference>
<reference evidence="6 7" key="1">
    <citation type="submission" date="2018-08" db="EMBL/GenBank/DDBJ databases">
        <title>Erythrobacter zhengii sp.nov., a bacterium isolated from deep-sea sediment.</title>
        <authorList>
            <person name="Fang C."/>
            <person name="Wu Y.-H."/>
            <person name="Sun C."/>
            <person name="Wang H."/>
            <person name="Cheng H."/>
            <person name="Meng F.-X."/>
            <person name="Wang C.-S."/>
            <person name="Xu X.-W."/>
        </authorList>
    </citation>
    <scope>NUCLEOTIDE SEQUENCE [LARGE SCALE GENOMIC DNA]</scope>
    <source>
        <strain evidence="6 7">V18</strain>
    </source>
</reference>
<dbReference type="PANTHER" id="PTHR10286">
    <property type="entry name" value="INORGANIC PYROPHOSPHATASE"/>
    <property type="match status" value="1"/>
</dbReference>
<keyword evidence="4" id="KW-0378">Hydrolase</keyword>
<comment type="cofactor">
    <cofactor evidence="1">
        <name>Mg(2+)</name>
        <dbReference type="ChEBI" id="CHEBI:18420"/>
    </cofactor>
</comment>
<name>A0A418NQV4_9SPHN</name>
<evidence type="ECO:0000256" key="2">
    <source>
        <dbReference type="ARBA" id="ARBA00012146"/>
    </source>
</evidence>